<dbReference type="InterPro" id="IPR043128">
    <property type="entry name" value="Rev_trsase/Diguanyl_cyclase"/>
</dbReference>
<dbReference type="PANTHER" id="PTHR37984:SF15">
    <property type="entry name" value="INTEGRASE CATALYTIC DOMAIN-CONTAINING PROTEIN"/>
    <property type="match status" value="1"/>
</dbReference>
<evidence type="ECO:0000313" key="7">
    <source>
        <dbReference type="Ensembl" id="ENSAPEP00000003333.1"/>
    </source>
</evidence>
<dbReference type="InterPro" id="IPR041577">
    <property type="entry name" value="RT_RNaseH_2"/>
</dbReference>
<dbReference type="PANTHER" id="PTHR37984">
    <property type="entry name" value="PROTEIN CBG26694"/>
    <property type="match status" value="1"/>
</dbReference>
<evidence type="ECO:0000259" key="6">
    <source>
        <dbReference type="PROSITE" id="PS50994"/>
    </source>
</evidence>
<dbReference type="CDD" id="cd01647">
    <property type="entry name" value="RT_LTR"/>
    <property type="match status" value="1"/>
</dbReference>
<feature type="compositionally biased region" description="Acidic residues" evidence="4">
    <location>
        <begin position="1281"/>
        <end position="1291"/>
    </location>
</feature>
<dbReference type="InterPro" id="IPR012337">
    <property type="entry name" value="RNaseH-like_sf"/>
</dbReference>
<evidence type="ECO:0000256" key="2">
    <source>
        <dbReference type="ARBA" id="ARBA00012180"/>
    </source>
</evidence>
<keyword evidence="8" id="KW-1185">Reference proteome</keyword>
<dbReference type="InterPro" id="IPR036397">
    <property type="entry name" value="RNaseH_sf"/>
</dbReference>
<dbReference type="Pfam" id="PF00665">
    <property type="entry name" value="rve"/>
    <property type="match status" value="1"/>
</dbReference>
<dbReference type="FunFam" id="3.30.70.270:FF:000020">
    <property type="entry name" value="Transposon Tf2-6 polyprotein-like Protein"/>
    <property type="match status" value="1"/>
</dbReference>
<dbReference type="Gene3D" id="3.30.70.270">
    <property type="match status" value="2"/>
</dbReference>
<dbReference type="GO" id="GO:0003676">
    <property type="term" value="F:nucleic acid binding"/>
    <property type="evidence" value="ECO:0007669"/>
    <property type="project" value="InterPro"/>
</dbReference>
<evidence type="ECO:0000256" key="1">
    <source>
        <dbReference type="ARBA" id="ARBA00010879"/>
    </source>
</evidence>
<accession>A0A3P8RRT6</accession>
<dbReference type="SUPFAM" id="SSF53098">
    <property type="entry name" value="Ribonuclease H-like"/>
    <property type="match status" value="1"/>
</dbReference>
<dbReference type="Pfam" id="PF17921">
    <property type="entry name" value="Integrase_H2C2"/>
    <property type="match status" value="1"/>
</dbReference>
<dbReference type="Proteomes" id="UP000265080">
    <property type="component" value="Chromosome 12"/>
</dbReference>
<feature type="compositionally biased region" description="Basic and acidic residues" evidence="4">
    <location>
        <begin position="1174"/>
        <end position="1186"/>
    </location>
</feature>
<dbReference type="Gene3D" id="3.10.10.10">
    <property type="entry name" value="HIV Type 1 Reverse Transcriptase, subunit A, domain 1"/>
    <property type="match status" value="1"/>
</dbReference>
<feature type="region of interest" description="Disordered" evidence="4">
    <location>
        <begin position="1320"/>
        <end position="1354"/>
    </location>
</feature>
<comment type="similarity">
    <text evidence="1">Belongs to the beta type-B retroviral polymerase family. HERV class-II K(HML-2) pol subfamily.</text>
</comment>
<dbReference type="EC" id="3.1.26.4" evidence="2"/>
<dbReference type="PROSITE" id="PS50878">
    <property type="entry name" value="RT_POL"/>
    <property type="match status" value="1"/>
</dbReference>
<reference evidence="7" key="3">
    <citation type="submission" date="2025-09" db="UniProtKB">
        <authorList>
            <consortium name="Ensembl"/>
        </authorList>
    </citation>
    <scope>IDENTIFICATION</scope>
</reference>
<sequence>MLYAEHCQDQDISDISTVYGYRQVLKTLELRNKAKTTGKIGLMTLRGNTPEVIPAHERICLEGHINSRTPISENLAIIEQPSTSTLPGGIFIDCCLITLSSHGPHKFPVWMRNETDHDITLPTNCVIAELHVADQVFETQCPPNPDSVTASCSSVSAGFPSKPTENGLAFDFGDSPLPEEWKHRITQSLNTYVDVFASHDLDFGHATRVKHKIKLKDKTPFKQRSRPIHPDDYEAVRKHLQMLLEAGVIRESESPFSSPIVVVKKKNGEVRLCIDYRKLNSQTIRDAYALPNLEETFSALSGSKWFSVMDLKSGYYQIEMEEEDKAKTAFVCPLGFYEFNRMPQGITNAPSTFQRLMERCMGDINRKEVLVFLDDLIVFSDSLEEHEKRLQHVLQRLRENGLKLSHKKCRFFQTSVRYLGHIVSRDGVKTDPEKISAIKTWPEPQTLKQLKSFLGFAGYYRRFVKDYSKIVKPLNDLTGGYPPIRKGQRRANCSGSYLNPKEPFAERWTPTCQKAFECIKEKLTSSPVLGFANPKLPYVLHTDASSSGLGAALYQEQDGKMQVIAYASRGLTPSEMRYPAHKLEFLALKWSVVEKFHDYLYGNTFTVVTDNNPLTYILTSAKLDAASYRWLAALSTFDFCIKYRAGKANQDADGLSRRPHNKLAADSVSLEEEERIRQLTSRFLSTSQEHLGLSSDTVSALCHRHLLDETDNHLPSITLVESLATHADAVPDVYGEEELSGQVTVPLFSEEELKKHQEADPNISHVIQLLEAGVNAPHNIKADASDIKLMLKEWKRLEIRNGLLCRRRQCDQQTTYQLVLPSSLRPTVLKLLHDDMGHMGWERTHDLVRSRFYWPKLAADIENKIKNCGRCVRRKSQPEKAAPLINIKTSRPMELVCMDFLSLEPDSKNTKDILVITDHFTKYAVALPTRDQKATTVAKCLWEHFLVHYGFPERLHSDQGRDFESRVIQELCAMTGIKKGRTSPYHPRGNPVERFNRTLLNMLGTLKDEQKVHWRDYVKSLAHAYNCTKNEVTGYSPYELMFGRQPRLPVDLAFGLPVRGGQLASHSQYVRNLRARLEESYQIALENSKKVAEWNKHRFDKRIRESTLQVGDRVLVRNVRLRNKHKIADKWEYTVYRVLRQMEDLPVYTVQPESGNGPTRTLHRDLLLPCGHLSEAEPENKADKPKPSCRLRTRKSPPQPQEADSSDSEDEYVFFQGEPMTHTETFIRVYDKDKNLGHNTLLNDQTEPEISESPLPSAAGDSQLMPAEGTETDPDKTGCDQESDNAVEQTDENAAQSSADINNLQGLELSNACCSDMVDQTPDDDGSNTDLHNQQTVSEMETDKTTTKDTKVDETTTGNTAIRKSDRLRRAPGRFHYPQLGKPLISFAQSFIESFNQALDSLSDHNHHLIYEV</sequence>
<feature type="region of interest" description="Disordered" evidence="4">
    <location>
        <begin position="1173"/>
        <end position="1209"/>
    </location>
</feature>
<dbReference type="Gene3D" id="3.30.420.10">
    <property type="entry name" value="Ribonuclease H-like superfamily/Ribonuclease H"/>
    <property type="match status" value="1"/>
</dbReference>
<dbReference type="FunFam" id="3.10.20.370:FF:000001">
    <property type="entry name" value="Retrovirus-related Pol polyprotein from transposon 17.6-like protein"/>
    <property type="match status" value="1"/>
</dbReference>
<dbReference type="Gene3D" id="1.10.340.70">
    <property type="match status" value="1"/>
</dbReference>
<dbReference type="GO" id="GO:0004523">
    <property type="term" value="F:RNA-DNA hybrid ribonuclease activity"/>
    <property type="evidence" value="ECO:0007669"/>
    <property type="project" value="UniProtKB-EC"/>
</dbReference>
<dbReference type="SUPFAM" id="SSF56672">
    <property type="entry name" value="DNA/RNA polymerases"/>
    <property type="match status" value="1"/>
</dbReference>
<dbReference type="Pfam" id="PF17919">
    <property type="entry name" value="RT_RNaseH_2"/>
    <property type="match status" value="1"/>
</dbReference>
<feature type="domain" description="Reverse transcriptase" evidence="5">
    <location>
        <begin position="244"/>
        <end position="423"/>
    </location>
</feature>
<protein>
    <recommendedName>
        <fullName evidence="3">Gypsy retrotransposon integrase-like protein 1</fullName>
        <ecNumber evidence="2">3.1.26.4</ecNumber>
    </recommendedName>
</protein>
<dbReference type="Ensembl" id="ENSAPET00000003410.1">
    <property type="protein sequence ID" value="ENSAPEP00000003333.1"/>
    <property type="gene ID" value="ENSAPEG00000002424.1"/>
</dbReference>
<dbReference type="InterPro" id="IPR000477">
    <property type="entry name" value="RT_dom"/>
</dbReference>
<feature type="compositionally biased region" description="Basic and acidic residues" evidence="4">
    <location>
        <begin position="1341"/>
        <end position="1354"/>
    </location>
</feature>
<name>A0A3P8RRT6_AMPPE</name>
<evidence type="ECO:0000313" key="8">
    <source>
        <dbReference type="Proteomes" id="UP000265080"/>
    </source>
</evidence>
<feature type="domain" description="Integrase catalytic" evidence="6">
    <location>
        <begin position="888"/>
        <end position="1045"/>
    </location>
</feature>
<dbReference type="PROSITE" id="PS50994">
    <property type="entry name" value="INTEGRASE"/>
    <property type="match status" value="1"/>
</dbReference>
<evidence type="ECO:0000256" key="3">
    <source>
        <dbReference type="ARBA" id="ARBA00039658"/>
    </source>
</evidence>
<feature type="region of interest" description="Disordered" evidence="4">
    <location>
        <begin position="1238"/>
        <end position="1297"/>
    </location>
</feature>
<dbReference type="InterPro" id="IPR041588">
    <property type="entry name" value="Integrase_H2C2"/>
</dbReference>
<reference evidence="7" key="2">
    <citation type="submission" date="2025-08" db="UniProtKB">
        <authorList>
            <consortium name="Ensembl"/>
        </authorList>
    </citation>
    <scope>IDENTIFICATION</scope>
</reference>
<dbReference type="InterPro" id="IPR043502">
    <property type="entry name" value="DNA/RNA_pol_sf"/>
</dbReference>
<evidence type="ECO:0000259" key="5">
    <source>
        <dbReference type="PROSITE" id="PS50878"/>
    </source>
</evidence>
<dbReference type="STRING" id="161767.ENSAPEP00000003333"/>
<feature type="compositionally biased region" description="Polar residues" evidence="4">
    <location>
        <begin position="1328"/>
        <end position="1338"/>
    </location>
</feature>
<organism evidence="7 8">
    <name type="scientific">Amphiprion percula</name>
    <name type="common">Orange clownfish</name>
    <name type="synonym">Lutjanus percula</name>
    <dbReference type="NCBI Taxonomy" id="161767"/>
    <lineage>
        <taxon>Eukaryota</taxon>
        <taxon>Metazoa</taxon>
        <taxon>Chordata</taxon>
        <taxon>Craniata</taxon>
        <taxon>Vertebrata</taxon>
        <taxon>Euteleostomi</taxon>
        <taxon>Actinopterygii</taxon>
        <taxon>Neopterygii</taxon>
        <taxon>Teleostei</taxon>
        <taxon>Neoteleostei</taxon>
        <taxon>Acanthomorphata</taxon>
        <taxon>Ovalentaria</taxon>
        <taxon>Pomacentridae</taxon>
        <taxon>Amphiprion</taxon>
    </lineage>
</organism>
<dbReference type="InterPro" id="IPR001584">
    <property type="entry name" value="Integrase_cat-core"/>
</dbReference>
<evidence type="ECO:0000256" key="4">
    <source>
        <dbReference type="SAM" id="MobiDB-lite"/>
    </source>
</evidence>
<reference evidence="7 8" key="1">
    <citation type="submission" date="2018-03" db="EMBL/GenBank/DDBJ databases">
        <title>Finding Nemo's genes: A chromosome-scale reference assembly of the genome of the orange clownfish Amphiprion percula.</title>
        <authorList>
            <person name="Lehmann R."/>
        </authorList>
    </citation>
    <scope>NUCLEOTIDE SEQUENCE</scope>
</reference>
<dbReference type="CDD" id="cd09274">
    <property type="entry name" value="RNase_HI_RT_Ty3"/>
    <property type="match status" value="1"/>
</dbReference>
<dbReference type="GO" id="GO:0015074">
    <property type="term" value="P:DNA integration"/>
    <property type="evidence" value="ECO:0007669"/>
    <property type="project" value="InterPro"/>
</dbReference>
<dbReference type="InterPro" id="IPR050951">
    <property type="entry name" value="Retrovirus_Pol_polyprotein"/>
</dbReference>
<dbReference type="FunFam" id="3.30.420.10:FF:000269">
    <property type="entry name" value="Uncharacterized protein"/>
    <property type="match status" value="1"/>
</dbReference>
<dbReference type="Pfam" id="PF00078">
    <property type="entry name" value="RVT_1"/>
    <property type="match status" value="1"/>
</dbReference>
<dbReference type="FunFam" id="3.10.10.10:FF:000004">
    <property type="entry name" value="Uncharacterized protein"/>
    <property type="match status" value="1"/>
</dbReference>
<dbReference type="GeneTree" id="ENSGT01100000263500"/>
<proteinExistence type="inferred from homology"/>
<dbReference type="FunFam" id="1.10.340.70:FF:000001">
    <property type="entry name" value="Retrovirus-related Pol polyprotein from transposon gypsy-like Protein"/>
    <property type="match status" value="1"/>
</dbReference>